<gene>
    <name evidence="1" type="ORF">SMB34_05105</name>
</gene>
<dbReference type="EMBL" id="AUNC01000023">
    <property type="protein sequence ID" value="KEO55794.1"/>
    <property type="molecule type" value="Genomic_DNA"/>
</dbReference>
<name>A0ABR4TMC9_9PROT</name>
<sequence length="245" mass="25801">MCTSCDQVVGTRDMHVSSPIAWSVAILAVAATTGGFSHAARAQSIQPATPDETGVTIGMPQTDSSPNSLVPGILPPALPGGMSNYFAPRRNHGIVLNNPSTDGESDPSLLWFEIDSQPTTNNGIAAQFGIGYAPRPDLGFAFGPVFELNGPIGQSIGTDQRNDFDVTPTHHPGGFYRHNFSGNPGNLSGTDDAGIAASLSYMPFQDIWIGLHGRLTSDLAPDPNTGALDRFDAMLGLTAGYRLEF</sequence>
<proteinExistence type="predicted"/>
<comment type="caution">
    <text evidence="1">The sequence shown here is derived from an EMBL/GenBank/DDBJ whole genome shotgun (WGS) entry which is preliminary data.</text>
</comment>
<evidence type="ECO:0008006" key="3">
    <source>
        <dbReference type="Google" id="ProtNLM"/>
    </source>
</evidence>
<keyword evidence="2" id="KW-1185">Reference proteome</keyword>
<organism evidence="1 2">
    <name type="scientific">Thalassospira permensis NBRC 106175</name>
    <dbReference type="NCBI Taxonomy" id="1353532"/>
    <lineage>
        <taxon>Bacteria</taxon>
        <taxon>Pseudomonadati</taxon>
        <taxon>Pseudomonadota</taxon>
        <taxon>Alphaproteobacteria</taxon>
        <taxon>Rhodospirillales</taxon>
        <taxon>Thalassospiraceae</taxon>
        <taxon>Thalassospira</taxon>
    </lineage>
</organism>
<accession>A0ABR4TMC9</accession>
<dbReference type="Proteomes" id="UP000027463">
    <property type="component" value="Unassembled WGS sequence"/>
</dbReference>
<protein>
    <recommendedName>
        <fullName evidence="3">Structural protein MipA</fullName>
    </recommendedName>
</protein>
<evidence type="ECO:0000313" key="1">
    <source>
        <dbReference type="EMBL" id="KEO55794.1"/>
    </source>
</evidence>
<reference evidence="1 2" key="1">
    <citation type="submission" date="2013-07" db="EMBL/GenBank/DDBJ databases">
        <title>Thalassospira permensis NBRC 106175 Genome Sequencing.</title>
        <authorList>
            <person name="Lai Q."/>
            <person name="Shao Z."/>
        </authorList>
    </citation>
    <scope>NUCLEOTIDE SEQUENCE [LARGE SCALE GENOMIC DNA]</scope>
    <source>
        <strain evidence="1 2">NBRC 106175</strain>
    </source>
</reference>
<evidence type="ECO:0000313" key="2">
    <source>
        <dbReference type="Proteomes" id="UP000027463"/>
    </source>
</evidence>